<dbReference type="AlphaFoldDB" id="A0A562TCS7"/>
<sequence length="151" mass="17256">MYTPGRIIYFDPFYFKNGASARSKYFLVLKVIGNVTVLASLPSSKYHLPASLDIDHGCIEIPDGCVNCYVFKNGQIITKCGFSFELDTFLYGQWLDEYDLENLKDKYQVEGIEYKIIGELLEDELQKVINCFTASAVVKRKFKRLLAQSPL</sequence>
<organism evidence="1 2">
    <name type="scientific">Chitinophaga japonensis</name>
    <name type="common">Flexibacter japonensis</name>
    <dbReference type="NCBI Taxonomy" id="104662"/>
    <lineage>
        <taxon>Bacteria</taxon>
        <taxon>Pseudomonadati</taxon>
        <taxon>Bacteroidota</taxon>
        <taxon>Chitinophagia</taxon>
        <taxon>Chitinophagales</taxon>
        <taxon>Chitinophagaceae</taxon>
        <taxon>Chitinophaga</taxon>
    </lineage>
</organism>
<proteinExistence type="predicted"/>
<dbReference type="OrthoDB" id="1348281at2"/>
<reference evidence="1 2" key="1">
    <citation type="journal article" date="2013" name="Stand. Genomic Sci.">
        <title>Genomic Encyclopedia of Type Strains, Phase I: The one thousand microbial genomes (KMG-I) project.</title>
        <authorList>
            <person name="Kyrpides N.C."/>
            <person name="Woyke T."/>
            <person name="Eisen J.A."/>
            <person name="Garrity G."/>
            <person name="Lilburn T.G."/>
            <person name="Beck B.J."/>
            <person name="Whitman W.B."/>
            <person name="Hugenholtz P."/>
            <person name="Klenk H.P."/>
        </authorList>
    </citation>
    <scope>NUCLEOTIDE SEQUENCE [LARGE SCALE GENOMIC DNA]</scope>
    <source>
        <strain evidence="1 2">DSM 13484</strain>
    </source>
</reference>
<dbReference type="EMBL" id="VLLG01000002">
    <property type="protein sequence ID" value="TWI91367.1"/>
    <property type="molecule type" value="Genomic_DNA"/>
</dbReference>
<comment type="caution">
    <text evidence="1">The sequence shown here is derived from an EMBL/GenBank/DDBJ whole genome shotgun (WGS) entry which is preliminary data.</text>
</comment>
<accession>A0A562TCS7</accession>
<protein>
    <submittedName>
        <fullName evidence="1">Uncharacterized protein</fullName>
    </submittedName>
</protein>
<evidence type="ECO:0000313" key="1">
    <source>
        <dbReference type="EMBL" id="TWI91367.1"/>
    </source>
</evidence>
<name>A0A562TCS7_CHIJA</name>
<dbReference type="Proteomes" id="UP000316778">
    <property type="component" value="Unassembled WGS sequence"/>
</dbReference>
<gene>
    <name evidence="1" type="ORF">LX66_0736</name>
</gene>
<keyword evidence="2" id="KW-1185">Reference proteome</keyword>
<evidence type="ECO:0000313" key="2">
    <source>
        <dbReference type="Proteomes" id="UP000316778"/>
    </source>
</evidence>
<dbReference type="RefSeq" id="WP_145710521.1">
    <property type="nucleotide sequence ID" value="NZ_BAAAFY010000001.1"/>
</dbReference>